<accession>A0ABR6BSV5</accession>
<keyword evidence="6" id="KW-0762">Sugar transport</keyword>
<dbReference type="Proteomes" id="UP000517916">
    <property type="component" value="Unassembled WGS sequence"/>
</dbReference>
<feature type="region of interest" description="Disordered" evidence="4">
    <location>
        <begin position="400"/>
        <end position="425"/>
    </location>
</feature>
<sequence>MDGPGRGRQSRYRVTAALATAVVAAPALAACGASTAGGITINVYYAPEQHFQQVVDDCNKQADGKYTIVYTKAPRDSDGEREQKVRRLAAKDPSIDVVGLDVTWTPEFASAGWIEPWTGENKAEAEKDVLAGPLASARYDGQLYAATKNTNVELLWYRGDLVSQPPSTWDEMISQAQQLKSQGKPYQVAFKGAQYEGLVVAFNTLTASSGGTIVSPDGSKATVDEGAVQALGTLKKFATSGVTSANMSNAHEQEAALQMENGDAAFEINWPYVYASMQQDKPDLAKNFKWARYPSAVAGQPSKVTIGGYNLAVSSFSPHKAEAFSAALCLRSAKSQEYSAVNDGVPPTISSAYDSAEMAKAYPMKDTIKDELETAVTRPVTPAYQNASIAIQNAISPPASIQPQQTADAMRKSIQEALDSKGVLP</sequence>
<keyword evidence="3 5" id="KW-0732">Signal</keyword>
<name>A0ABR6BSV5_9PSEU</name>
<dbReference type="PROSITE" id="PS51257">
    <property type="entry name" value="PROKAR_LIPOPROTEIN"/>
    <property type="match status" value="1"/>
</dbReference>
<feature type="signal peptide" evidence="5">
    <location>
        <begin position="1"/>
        <end position="29"/>
    </location>
</feature>
<dbReference type="RefSeq" id="WP_182839670.1">
    <property type="nucleotide sequence ID" value="NZ_BAAABQ010000014.1"/>
</dbReference>
<dbReference type="CDD" id="cd14750">
    <property type="entry name" value="PBP2_TMBP"/>
    <property type="match status" value="1"/>
</dbReference>
<evidence type="ECO:0000313" key="6">
    <source>
        <dbReference type="EMBL" id="MBA8930010.1"/>
    </source>
</evidence>
<dbReference type="SUPFAM" id="SSF53850">
    <property type="entry name" value="Periplasmic binding protein-like II"/>
    <property type="match status" value="1"/>
</dbReference>
<keyword evidence="2" id="KW-0813">Transport</keyword>
<dbReference type="PANTHER" id="PTHR30061:SF50">
    <property type="entry name" value="MALTOSE_MALTODEXTRIN-BINDING PERIPLASMIC PROTEIN"/>
    <property type="match status" value="1"/>
</dbReference>
<evidence type="ECO:0000256" key="3">
    <source>
        <dbReference type="ARBA" id="ARBA00022729"/>
    </source>
</evidence>
<dbReference type="InterPro" id="IPR006059">
    <property type="entry name" value="SBP"/>
</dbReference>
<evidence type="ECO:0000256" key="4">
    <source>
        <dbReference type="SAM" id="MobiDB-lite"/>
    </source>
</evidence>
<proteinExistence type="inferred from homology"/>
<dbReference type="Gene3D" id="3.40.190.10">
    <property type="entry name" value="Periplasmic binding protein-like II"/>
    <property type="match status" value="2"/>
</dbReference>
<dbReference type="PANTHER" id="PTHR30061">
    <property type="entry name" value="MALTOSE-BINDING PERIPLASMIC PROTEIN"/>
    <property type="match status" value="1"/>
</dbReference>
<evidence type="ECO:0000313" key="7">
    <source>
        <dbReference type="Proteomes" id="UP000517916"/>
    </source>
</evidence>
<reference evidence="6 7" key="1">
    <citation type="submission" date="2020-08" db="EMBL/GenBank/DDBJ databases">
        <title>Genomic Encyclopedia of Archaeal and Bacterial Type Strains, Phase II (KMG-II): from individual species to whole genera.</title>
        <authorList>
            <person name="Goeker M."/>
        </authorList>
    </citation>
    <scope>NUCLEOTIDE SEQUENCE [LARGE SCALE GENOMIC DNA]</scope>
    <source>
        <strain evidence="6 7">DSM 43850</strain>
    </source>
</reference>
<evidence type="ECO:0000256" key="2">
    <source>
        <dbReference type="ARBA" id="ARBA00022448"/>
    </source>
</evidence>
<feature type="chain" id="PRO_5045326223" evidence="5">
    <location>
        <begin position="30"/>
        <end position="425"/>
    </location>
</feature>
<protein>
    <submittedName>
        <fullName evidence="6">Multiple sugar transport system substrate-binding protein</fullName>
    </submittedName>
</protein>
<keyword evidence="7" id="KW-1185">Reference proteome</keyword>
<organism evidence="6 7">
    <name type="scientific">Kutzneria viridogrisea</name>
    <dbReference type="NCBI Taxonomy" id="47990"/>
    <lineage>
        <taxon>Bacteria</taxon>
        <taxon>Bacillati</taxon>
        <taxon>Actinomycetota</taxon>
        <taxon>Actinomycetes</taxon>
        <taxon>Pseudonocardiales</taxon>
        <taxon>Pseudonocardiaceae</taxon>
        <taxon>Kutzneria</taxon>
    </lineage>
</organism>
<comment type="caution">
    <text evidence="6">The sequence shown here is derived from an EMBL/GenBank/DDBJ whole genome shotgun (WGS) entry which is preliminary data.</text>
</comment>
<dbReference type="EMBL" id="JACJID010000006">
    <property type="protein sequence ID" value="MBA8930010.1"/>
    <property type="molecule type" value="Genomic_DNA"/>
</dbReference>
<evidence type="ECO:0000256" key="1">
    <source>
        <dbReference type="ARBA" id="ARBA00008520"/>
    </source>
</evidence>
<evidence type="ECO:0000256" key="5">
    <source>
        <dbReference type="SAM" id="SignalP"/>
    </source>
</evidence>
<comment type="similarity">
    <text evidence="1">Belongs to the bacterial solute-binding protein 1 family.</text>
</comment>
<dbReference type="Pfam" id="PF01547">
    <property type="entry name" value="SBP_bac_1"/>
    <property type="match status" value="1"/>
</dbReference>
<gene>
    <name evidence="6" type="ORF">BC739_007243</name>
</gene>